<proteinExistence type="predicted"/>
<name>A0ABU6YEQ3_9FABA</name>
<gene>
    <name evidence="1" type="ORF">PIB30_046440</name>
</gene>
<comment type="caution">
    <text evidence="1">The sequence shown here is derived from an EMBL/GenBank/DDBJ whole genome shotgun (WGS) entry which is preliminary data.</text>
</comment>
<reference evidence="1 2" key="1">
    <citation type="journal article" date="2023" name="Plants (Basel)">
        <title>Bridging the Gap: Combining Genomics and Transcriptomics Approaches to Understand Stylosanthes scabra, an Orphan Legume from the Brazilian Caatinga.</title>
        <authorList>
            <person name="Ferreira-Neto J.R.C."/>
            <person name="da Silva M.D."/>
            <person name="Binneck E."/>
            <person name="de Melo N.F."/>
            <person name="da Silva R.H."/>
            <person name="de Melo A.L.T.M."/>
            <person name="Pandolfi V."/>
            <person name="Bustamante F.O."/>
            <person name="Brasileiro-Vidal A.C."/>
            <person name="Benko-Iseppon A.M."/>
        </authorList>
    </citation>
    <scope>NUCLEOTIDE SEQUENCE [LARGE SCALE GENOMIC DNA]</scope>
    <source>
        <tissue evidence="1">Leaves</tissue>
    </source>
</reference>
<sequence length="132" mass="14453">MRWQSRTTLATAIERRDGAELGDNSGVSIMVTNHHCVFLSVQESYYAMVGSDKLWWMATEQRCELLPLAVFLSWISLLLRLSLSHSSQRSLPSTMIADGGATATHLAGAAALPPPFFHLLLSLLCSSISVFS</sequence>
<accession>A0ABU6YEQ3</accession>
<evidence type="ECO:0000313" key="1">
    <source>
        <dbReference type="EMBL" id="MED6208564.1"/>
    </source>
</evidence>
<keyword evidence="2" id="KW-1185">Reference proteome</keyword>
<dbReference type="Proteomes" id="UP001341840">
    <property type="component" value="Unassembled WGS sequence"/>
</dbReference>
<organism evidence="1 2">
    <name type="scientific">Stylosanthes scabra</name>
    <dbReference type="NCBI Taxonomy" id="79078"/>
    <lineage>
        <taxon>Eukaryota</taxon>
        <taxon>Viridiplantae</taxon>
        <taxon>Streptophyta</taxon>
        <taxon>Embryophyta</taxon>
        <taxon>Tracheophyta</taxon>
        <taxon>Spermatophyta</taxon>
        <taxon>Magnoliopsida</taxon>
        <taxon>eudicotyledons</taxon>
        <taxon>Gunneridae</taxon>
        <taxon>Pentapetalae</taxon>
        <taxon>rosids</taxon>
        <taxon>fabids</taxon>
        <taxon>Fabales</taxon>
        <taxon>Fabaceae</taxon>
        <taxon>Papilionoideae</taxon>
        <taxon>50 kb inversion clade</taxon>
        <taxon>dalbergioids sensu lato</taxon>
        <taxon>Dalbergieae</taxon>
        <taxon>Pterocarpus clade</taxon>
        <taxon>Stylosanthes</taxon>
    </lineage>
</organism>
<dbReference type="EMBL" id="JASCZI010241945">
    <property type="protein sequence ID" value="MED6208564.1"/>
    <property type="molecule type" value="Genomic_DNA"/>
</dbReference>
<evidence type="ECO:0000313" key="2">
    <source>
        <dbReference type="Proteomes" id="UP001341840"/>
    </source>
</evidence>
<protein>
    <submittedName>
        <fullName evidence="1">Uncharacterized protein</fullName>
    </submittedName>
</protein>